<dbReference type="EMBL" id="JAVRJZ010000012">
    <property type="protein sequence ID" value="KAK2715395.1"/>
    <property type="molecule type" value="Genomic_DNA"/>
</dbReference>
<organism evidence="2 3">
    <name type="scientific">Artemia franciscana</name>
    <name type="common">Brine shrimp</name>
    <name type="synonym">Artemia sanfranciscana</name>
    <dbReference type="NCBI Taxonomy" id="6661"/>
    <lineage>
        <taxon>Eukaryota</taxon>
        <taxon>Metazoa</taxon>
        <taxon>Ecdysozoa</taxon>
        <taxon>Arthropoda</taxon>
        <taxon>Crustacea</taxon>
        <taxon>Branchiopoda</taxon>
        <taxon>Anostraca</taxon>
        <taxon>Artemiidae</taxon>
        <taxon>Artemia</taxon>
    </lineage>
</organism>
<dbReference type="Gene3D" id="3.30.70.270">
    <property type="match status" value="1"/>
</dbReference>
<dbReference type="InterPro" id="IPR043502">
    <property type="entry name" value="DNA/RNA_pol_sf"/>
</dbReference>
<sequence length="106" mass="12344">MKQAYDSLKGLCILVDDLLIYDRTQKEDDKRLKEVLQWAQKLGIKLNKIKCKFELEKDSNRVPTEKKPHPHLPTINKGTRASPGLNFTRNIIYPYPLKCQGRATDY</sequence>
<dbReference type="GO" id="GO:0071897">
    <property type="term" value="P:DNA biosynthetic process"/>
    <property type="evidence" value="ECO:0007669"/>
    <property type="project" value="UniProtKB-ARBA"/>
</dbReference>
<comment type="caution">
    <text evidence="2">The sequence shown here is derived from an EMBL/GenBank/DDBJ whole genome shotgun (WGS) entry which is preliminary data.</text>
</comment>
<feature type="region of interest" description="Disordered" evidence="1">
    <location>
        <begin position="60"/>
        <end position="81"/>
    </location>
</feature>
<proteinExistence type="predicted"/>
<evidence type="ECO:0000256" key="1">
    <source>
        <dbReference type="SAM" id="MobiDB-lite"/>
    </source>
</evidence>
<dbReference type="InterPro" id="IPR043128">
    <property type="entry name" value="Rev_trsase/Diguanyl_cyclase"/>
</dbReference>
<evidence type="ECO:0000313" key="3">
    <source>
        <dbReference type="Proteomes" id="UP001187531"/>
    </source>
</evidence>
<name>A0AA88LBK6_ARTSF</name>
<dbReference type="AlphaFoldDB" id="A0AA88LBK6"/>
<dbReference type="Proteomes" id="UP001187531">
    <property type="component" value="Unassembled WGS sequence"/>
</dbReference>
<evidence type="ECO:0000313" key="2">
    <source>
        <dbReference type="EMBL" id="KAK2715395.1"/>
    </source>
</evidence>
<protein>
    <recommendedName>
        <fullName evidence="4">Reverse transcriptase domain-containing protein</fullName>
    </recommendedName>
</protein>
<accession>A0AA88LBK6</accession>
<reference evidence="2" key="1">
    <citation type="submission" date="2023-07" db="EMBL/GenBank/DDBJ databases">
        <title>Chromosome-level genome assembly of Artemia franciscana.</title>
        <authorList>
            <person name="Jo E."/>
        </authorList>
    </citation>
    <scope>NUCLEOTIDE SEQUENCE</scope>
    <source>
        <tissue evidence="2">Whole body</tissue>
    </source>
</reference>
<keyword evidence="3" id="KW-1185">Reference proteome</keyword>
<evidence type="ECO:0008006" key="4">
    <source>
        <dbReference type="Google" id="ProtNLM"/>
    </source>
</evidence>
<gene>
    <name evidence="2" type="ORF">QYM36_010118</name>
</gene>
<dbReference type="SUPFAM" id="SSF56672">
    <property type="entry name" value="DNA/RNA polymerases"/>
    <property type="match status" value="1"/>
</dbReference>